<proteinExistence type="predicted"/>
<evidence type="ECO:0000313" key="2">
    <source>
        <dbReference type="Proteomes" id="UP001206925"/>
    </source>
</evidence>
<dbReference type="AlphaFoldDB" id="A0AAD5BYU2"/>
<accession>A0AAD5BYU2</accession>
<gene>
    <name evidence="1" type="ORF">M8C21_028415</name>
</gene>
<name>A0AAD5BYU2_AMBAR</name>
<reference evidence="1" key="1">
    <citation type="submission" date="2022-06" db="EMBL/GenBank/DDBJ databases">
        <title>Uncovering the hologenomic basis of an extraordinary plant invasion.</title>
        <authorList>
            <person name="Bieker V.C."/>
            <person name="Martin M.D."/>
            <person name="Gilbert T."/>
            <person name="Hodgins K."/>
            <person name="Battlay P."/>
            <person name="Petersen B."/>
            <person name="Wilson J."/>
        </authorList>
    </citation>
    <scope>NUCLEOTIDE SEQUENCE</scope>
    <source>
        <strain evidence="1">AA19_3_7</strain>
        <tissue evidence="1">Leaf</tissue>
    </source>
</reference>
<keyword evidence="2" id="KW-1185">Reference proteome</keyword>
<dbReference type="EMBL" id="JAMZMK010010267">
    <property type="protein sequence ID" value="KAI7732258.1"/>
    <property type="molecule type" value="Genomic_DNA"/>
</dbReference>
<dbReference type="Proteomes" id="UP001206925">
    <property type="component" value="Unassembled WGS sequence"/>
</dbReference>
<sequence length="57" mass="6664">MRIDIKYDKRIGQVGHWSKKRVGCVIRKQTDYKLQLYKGRKLDRGVKDLGETVSAEV</sequence>
<evidence type="ECO:0000313" key="1">
    <source>
        <dbReference type="EMBL" id="KAI7732258.1"/>
    </source>
</evidence>
<organism evidence="1 2">
    <name type="scientific">Ambrosia artemisiifolia</name>
    <name type="common">Common ragweed</name>
    <dbReference type="NCBI Taxonomy" id="4212"/>
    <lineage>
        <taxon>Eukaryota</taxon>
        <taxon>Viridiplantae</taxon>
        <taxon>Streptophyta</taxon>
        <taxon>Embryophyta</taxon>
        <taxon>Tracheophyta</taxon>
        <taxon>Spermatophyta</taxon>
        <taxon>Magnoliopsida</taxon>
        <taxon>eudicotyledons</taxon>
        <taxon>Gunneridae</taxon>
        <taxon>Pentapetalae</taxon>
        <taxon>asterids</taxon>
        <taxon>campanulids</taxon>
        <taxon>Asterales</taxon>
        <taxon>Asteraceae</taxon>
        <taxon>Asteroideae</taxon>
        <taxon>Heliantheae alliance</taxon>
        <taxon>Heliantheae</taxon>
        <taxon>Ambrosia</taxon>
    </lineage>
</organism>
<comment type="caution">
    <text evidence="1">The sequence shown here is derived from an EMBL/GenBank/DDBJ whole genome shotgun (WGS) entry which is preliminary data.</text>
</comment>
<protein>
    <submittedName>
        <fullName evidence="1">Uncharacterized protein</fullName>
    </submittedName>
</protein>